<keyword evidence="1 2" id="KW-0728">SH3 domain</keyword>
<dbReference type="SUPFAM" id="SSF50044">
    <property type="entry name" value="SH3-domain"/>
    <property type="match status" value="1"/>
</dbReference>
<sequence>MEFLSVLRRGPLVNGGATRRVRMYGNDSDTTEDDQTLSSVAVTPATKNVAPAGKPPPNIPESAPIPAKFVTVPATTTKVVTVGAGPKNRRNTSAVQQSGNPPPKPSQVITLRPTELHDLRGDTEESDTDASPDKDTKKERQALQSQPASTEPNRPNTSEQIKDNIFECLHDFTAEQPGDLSISTGDKVTLLAIRPDGWWRCKNNRGEIGLVPKNVLQPMTSVDEAATEQTPQKQEISKEKQAVKEVKPAKPKPKLAEKVELPAIPEGWDHPPPTKVVELVQDGDTGLKPAQYDTFNTSIPTYRLKSIDKSNHFGYACHLFPRLSKSNLGFHDLYWYWNAEENRVKARKRKVKICKLFKAHAVGPAEFSDGFEVNFFLFDTRSSTGRQIVSNIFPANIKLESPYSIALFRNVSHPFILRSNYNLSEVVLRAEVMHHGNLVGYSDTELLSKTGHIIPNGKIAQVLHSNNTSSGTTETRLIVQVSDIPSFLVPFVDCLPDVMLCHENQSVAFAGYRNLLAAYMAKRWTAHGSTWISDTTLATLPYAVEDEDLMTLFMNELVRQRALSKPTLTEFRRIYRKTILPLIMTTPLPERPEDKQEMLQKYISSLKKHNNPVEYLSTVKSRPLDPFDYVIDLTSHHALD</sequence>
<evidence type="ECO:0000313" key="6">
    <source>
        <dbReference type="WBParaSite" id="Pan_g19169.t1"/>
    </source>
</evidence>
<dbReference type="WBParaSite" id="Pan_g19169.t1">
    <property type="protein sequence ID" value="Pan_g19169.t1"/>
    <property type="gene ID" value="Pan_g19169"/>
</dbReference>
<feature type="compositionally biased region" description="Basic and acidic residues" evidence="3">
    <location>
        <begin position="114"/>
        <end position="123"/>
    </location>
</feature>
<reference evidence="6" key="2">
    <citation type="submission" date="2020-10" db="UniProtKB">
        <authorList>
            <consortium name="WormBaseParasite"/>
        </authorList>
    </citation>
    <scope>IDENTIFICATION</scope>
</reference>
<proteinExistence type="predicted"/>
<evidence type="ECO:0000313" key="5">
    <source>
        <dbReference type="Proteomes" id="UP000492821"/>
    </source>
</evidence>
<feature type="region of interest" description="Disordered" evidence="3">
    <location>
        <begin position="226"/>
        <end position="251"/>
    </location>
</feature>
<dbReference type="InterPro" id="IPR036028">
    <property type="entry name" value="SH3-like_dom_sf"/>
</dbReference>
<dbReference type="InterPro" id="IPR039687">
    <property type="entry name" value="NPHP1"/>
</dbReference>
<feature type="compositionally biased region" description="Basic and acidic residues" evidence="3">
    <location>
        <begin position="235"/>
        <end position="251"/>
    </location>
</feature>
<name>A0A7E4VC44_PANRE</name>
<evidence type="ECO:0000256" key="3">
    <source>
        <dbReference type="SAM" id="MobiDB-lite"/>
    </source>
</evidence>
<evidence type="ECO:0000256" key="1">
    <source>
        <dbReference type="ARBA" id="ARBA00022443"/>
    </source>
</evidence>
<accession>A0A7E4VC44</accession>
<keyword evidence="5" id="KW-1185">Reference proteome</keyword>
<feature type="region of interest" description="Disordered" evidence="3">
    <location>
        <begin position="45"/>
        <end position="65"/>
    </location>
</feature>
<protein>
    <submittedName>
        <fullName evidence="6">SH3 domain-containing protein</fullName>
    </submittedName>
</protein>
<dbReference type="GO" id="GO:0005737">
    <property type="term" value="C:cytoplasm"/>
    <property type="evidence" value="ECO:0007669"/>
    <property type="project" value="TreeGrafter"/>
</dbReference>
<feature type="compositionally biased region" description="Basic and acidic residues" evidence="3">
    <location>
        <begin position="131"/>
        <end position="141"/>
    </location>
</feature>
<dbReference type="SMART" id="SM00326">
    <property type="entry name" value="SH3"/>
    <property type="match status" value="1"/>
</dbReference>
<evidence type="ECO:0000256" key="2">
    <source>
        <dbReference type="PROSITE-ProRule" id="PRU00192"/>
    </source>
</evidence>
<feature type="compositionally biased region" description="Polar residues" evidence="3">
    <location>
        <begin position="142"/>
        <end position="158"/>
    </location>
</feature>
<dbReference type="GO" id="GO:0005929">
    <property type="term" value="C:cilium"/>
    <property type="evidence" value="ECO:0007669"/>
    <property type="project" value="TreeGrafter"/>
</dbReference>
<reference evidence="5" key="1">
    <citation type="journal article" date="2013" name="Genetics">
        <title>The draft genome and transcriptome of Panagrellus redivivus are shaped by the harsh demands of a free-living lifestyle.</title>
        <authorList>
            <person name="Srinivasan J."/>
            <person name="Dillman A.R."/>
            <person name="Macchietto M.G."/>
            <person name="Heikkinen L."/>
            <person name="Lakso M."/>
            <person name="Fracchia K.M."/>
            <person name="Antoshechkin I."/>
            <person name="Mortazavi A."/>
            <person name="Wong G."/>
            <person name="Sternberg P.W."/>
        </authorList>
    </citation>
    <scope>NUCLEOTIDE SEQUENCE [LARGE SCALE GENOMIC DNA]</scope>
    <source>
        <strain evidence="5">MT8872</strain>
    </source>
</reference>
<dbReference type="PANTHER" id="PTHR15176:SF1">
    <property type="entry name" value="NEPHROCYSTIN-1"/>
    <property type="match status" value="1"/>
</dbReference>
<dbReference type="InterPro" id="IPR001452">
    <property type="entry name" value="SH3_domain"/>
</dbReference>
<dbReference type="Pfam" id="PF00018">
    <property type="entry name" value="SH3_1"/>
    <property type="match status" value="1"/>
</dbReference>
<dbReference type="PROSITE" id="PS50002">
    <property type="entry name" value="SH3"/>
    <property type="match status" value="1"/>
</dbReference>
<dbReference type="Proteomes" id="UP000492821">
    <property type="component" value="Unassembled WGS sequence"/>
</dbReference>
<dbReference type="Gene3D" id="2.30.30.40">
    <property type="entry name" value="SH3 Domains"/>
    <property type="match status" value="1"/>
</dbReference>
<dbReference type="AlphaFoldDB" id="A0A7E4VC44"/>
<dbReference type="PANTHER" id="PTHR15176">
    <property type="entry name" value="NEPHROCYSTIN"/>
    <property type="match status" value="1"/>
</dbReference>
<feature type="domain" description="SH3" evidence="4">
    <location>
        <begin position="161"/>
        <end position="221"/>
    </location>
</feature>
<feature type="region of interest" description="Disordered" evidence="3">
    <location>
        <begin position="80"/>
        <end position="158"/>
    </location>
</feature>
<dbReference type="GO" id="GO:0090251">
    <property type="term" value="P:protein localization involved in establishment of planar polarity"/>
    <property type="evidence" value="ECO:0007669"/>
    <property type="project" value="TreeGrafter"/>
</dbReference>
<evidence type="ECO:0000259" key="4">
    <source>
        <dbReference type="PROSITE" id="PS50002"/>
    </source>
</evidence>
<organism evidence="5 6">
    <name type="scientific">Panagrellus redivivus</name>
    <name type="common">Microworm</name>
    <dbReference type="NCBI Taxonomy" id="6233"/>
    <lineage>
        <taxon>Eukaryota</taxon>
        <taxon>Metazoa</taxon>
        <taxon>Ecdysozoa</taxon>
        <taxon>Nematoda</taxon>
        <taxon>Chromadorea</taxon>
        <taxon>Rhabditida</taxon>
        <taxon>Tylenchina</taxon>
        <taxon>Panagrolaimomorpha</taxon>
        <taxon>Panagrolaimoidea</taxon>
        <taxon>Panagrolaimidae</taxon>
        <taxon>Panagrellus</taxon>
    </lineage>
</organism>